<feature type="transmembrane region" description="Helical" evidence="6">
    <location>
        <begin position="161"/>
        <end position="182"/>
    </location>
</feature>
<dbReference type="PANTHER" id="PTHR23505">
    <property type="entry name" value="SPINSTER"/>
    <property type="match status" value="1"/>
</dbReference>
<comment type="subcellular location">
    <subcellularLocation>
        <location evidence="1">Membrane</location>
        <topology evidence="1">Multi-pass membrane protein</topology>
    </subcellularLocation>
</comment>
<dbReference type="Proteomes" id="UP000282971">
    <property type="component" value="Unassembled WGS sequence"/>
</dbReference>
<evidence type="ECO:0000256" key="1">
    <source>
        <dbReference type="ARBA" id="ARBA00004141"/>
    </source>
</evidence>
<feature type="domain" description="Major facilitator superfamily (MFS) profile" evidence="7">
    <location>
        <begin position="69"/>
        <end position="482"/>
    </location>
</feature>
<name>A0A437LUK1_9SPHN</name>
<feature type="transmembrane region" description="Helical" evidence="6">
    <location>
        <begin position="194"/>
        <end position="219"/>
    </location>
</feature>
<proteinExistence type="predicted"/>
<feature type="transmembrane region" description="Helical" evidence="6">
    <location>
        <begin position="456"/>
        <end position="478"/>
    </location>
</feature>
<evidence type="ECO:0000313" key="8">
    <source>
        <dbReference type="EMBL" id="RVT89090.1"/>
    </source>
</evidence>
<evidence type="ECO:0000256" key="5">
    <source>
        <dbReference type="ARBA" id="ARBA00023136"/>
    </source>
</evidence>
<feature type="transmembrane region" description="Helical" evidence="6">
    <location>
        <begin position="239"/>
        <end position="258"/>
    </location>
</feature>
<dbReference type="GO" id="GO:0022857">
    <property type="term" value="F:transmembrane transporter activity"/>
    <property type="evidence" value="ECO:0007669"/>
    <property type="project" value="InterPro"/>
</dbReference>
<feature type="transmembrane region" description="Helical" evidence="6">
    <location>
        <begin position="135"/>
        <end position="155"/>
    </location>
</feature>
<sequence>MAAPAKANPNPSRRPAARWAPICATPTATSWAPISTSRCKTTTKLLPVPGRNKRMTAAPDRVSPRAYVTLAILVLLNIVSFLDRQVISLLVDPIKAELGITDFQLSLLQGLAFAIFYGLCSIPLGWAVDRWSRRWIIYIGVTGWSIATLGCGLARNFTQMFVARMGVGIGEAALSPAAYSMLPDLFPPRRLNMATGVLATGAAIGTGVALAVGGMIVIWSQQAGAIVLPVVGTLSAWRLVFLIAGAVGILLAFLIFLAPATHRHAPAVAQATEVDAGYGRWLRDHAAYLGTLSSAVALWGAFAYGLAAWEPALLSRVFGLPTGEIGITLGIIQLVTGVVGYVFGGWLIDRMMEAGVRDPHYRYLIYGGFIVVAAGSLGILFASSAAMAYLMIGILHLVMPFTASYVGHLQMSVPARYRGRTIALVMLIMTVTATTIGPMTVAAFTDYVFGAPDRVGHSIAATAILFIPASMLLLVLGLPASRRAAAESEIL</sequence>
<keyword evidence="9" id="KW-1185">Reference proteome</keyword>
<evidence type="ECO:0000313" key="9">
    <source>
        <dbReference type="Proteomes" id="UP000282971"/>
    </source>
</evidence>
<dbReference type="EMBL" id="SACN01000006">
    <property type="protein sequence ID" value="RVT89090.1"/>
    <property type="molecule type" value="Genomic_DNA"/>
</dbReference>
<evidence type="ECO:0000256" key="3">
    <source>
        <dbReference type="ARBA" id="ARBA00022692"/>
    </source>
</evidence>
<organism evidence="8 9">
    <name type="scientific">Sphingomonas crocodyli</name>
    <dbReference type="NCBI Taxonomy" id="1979270"/>
    <lineage>
        <taxon>Bacteria</taxon>
        <taxon>Pseudomonadati</taxon>
        <taxon>Pseudomonadota</taxon>
        <taxon>Alphaproteobacteria</taxon>
        <taxon>Sphingomonadales</taxon>
        <taxon>Sphingomonadaceae</taxon>
        <taxon>Sphingomonas</taxon>
    </lineage>
</organism>
<evidence type="ECO:0000259" key="7">
    <source>
        <dbReference type="PROSITE" id="PS50850"/>
    </source>
</evidence>
<keyword evidence="4 6" id="KW-1133">Transmembrane helix</keyword>
<keyword evidence="2" id="KW-0813">Transport</keyword>
<dbReference type="GO" id="GO:0016020">
    <property type="term" value="C:membrane"/>
    <property type="evidence" value="ECO:0007669"/>
    <property type="project" value="UniProtKB-SubCell"/>
</dbReference>
<dbReference type="InterPro" id="IPR036259">
    <property type="entry name" value="MFS_trans_sf"/>
</dbReference>
<comment type="caution">
    <text evidence="8">The sequence shown here is derived from an EMBL/GenBank/DDBJ whole genome shotgun (WGS) entry which is preliminary data.</text>
</comment>
<evidence type="ECO:0000256" key="4">
    <source>
        <dbReference type="ARBA" id="ARBA00022989"/>
    </source>
</evidence>
<gene>
    <name evidence="8" type="ORF">EOD43_22470</name>
</gene>
<feature type="transmembrane region" description="Helical" evidence="6">
    <location>
        <begin position="388"/>
        <end position="409"/>
    </location>
</feature>
<accession>A0A437LUK1</accession>
<dbReference type="Pfam" id="PF07690">
    <property type="entry name" value="MFS_1"/>
    <property type="match status" value="1"/>
</dbReference>
<dbReference type="PANTHER" id="PTHR23505:SF79">
    <property type="entry name" value="PROTEIN SPINSTER"/>
    <property type="match status" value="1"/>
</dbReference>
<keyword evidence="5 6" id="KW-0472">Membrane</keyword>
<dbReference type="Gene3D" id="1.20.1250.20">
    <property type="entry name" value="MFS general substrate transporter like domains"/>
    <property type="match status" value="1"/>
</dbReference>
<feature type="transmembrane region" description="Helical" evidence="6">
    <location>
        <begin position="286"/>
        <end position="307"/>
    </location>
</feature>
<dbReference type="AlphaFoldDB" id="A0A437LUK1"/>
<feature type="transmembrane region" description="Helical" evidence="6">
    <location>
        <begin position="66"/>
        <end position="87"/>
    </location>
</feature>
<protein>
    <submittedName>
        <fullName evidence="8">MFS transporter</fullName>
    </submittedName>
</protein>
<dbReference type="InterPro" id="IPR020846">
    <property type="entry name" value="MFS_dom"/>
</dbReference>
<dbReference type="InterPro" id="IPR044770">
    <property type="entry name" value="MFS_spinster-like"/>
</dbReference>
<dbReference type="PROSITE" id="PS50850">
    <property type="entry name" value="MFS"/>
    <property type="match status" value="1"/>
</dbReference>
<dbReference type="InterPro" id="IPR011701">
    <property type="entry name" value="MFS"/>
</dbReference>
<feature type="transmembrane region" description="Helical" evidence="6">
    <location>
        <begin position="421"/>
        <end position="444"/>
    </location>
</feature>
<feature type="transmembrane region" description="Helical" evidence="6">
    <location>
        <begin position="360"/>
        <end position="382"/>
    </location>
</feature>
<keyword evidence="3 6" id="KW-0812">Transmembrane</keyword>
<evidence type="ECO:0000256" key="6">
    <source>
        <dbReference type="SAM" id="Phobius"/>
    </source>
</evidence>
<dbReference type="SUPFAM" id="SSF103473">
    <property type="entry name" value="MFS general substrate transporter"/>
    <property type="match status" value="1"/>
</dbReference>
<reference evidence="8 9" key="1">
    <citation type="submission" date="2019-01" db="EMBL/GenBank/DDBJ databases">
        <authorList>
            <person name="Chen W.-M."/>
        </authorList>
    </citation>
    <scope>NUCLEOTIDE SEQUENCE [LARGE SCALE GENOMIC DNA]</scope>
    <source>
        <strain evidence="8 9">CCP-7</strain>
    </source>
</reference>
<feature type="transmembrane region" description="Helical" evidence="6">
    <location>
        <begin position="107"/>
        <end position="128"/>
    </location>
</feature>
<feature type="transmembrane region" description="Helical" evidence="6">
    <location>
        <begin position="327"/>
        <end position="348"/>
    </location>
</feature>
<dbReference type="OrthoDB" id="7400989at2"/>
<evidence type="ECO:0000256" key="2">
    <source>
        <dbReference type="ARBA" id="ARBA00022448"/>
    </source>
</evidence>